<dbReference type="PANTHER" id="PTHR24186:SF37">
    <property type="entry name" value="PGG DOMAIN-CONTAINING PROTEIN"/>
    <property type="match status" value="1"/>
</dbReference>
<gene>
    <name evidence="8" type="ORF">FSB_LOCUS52745</name>
</gene>
<evidence type="ECO:0000313" key="8">
    <source>
        <dbReference type="EMBL" id="SPD24863.1"/>
    </source>
</evidence>
<evidence type="ECO:0000259" key="7">
    <source>
        <dbReference type="Pfam" id="PF13962"/>
    </source>
</evidence>
<comment type="subcellular location">
    <subcellularLocation>
        <location evidence="1">Membrane</location>
        <topology evidence="1">Multi-pass membrane protein</topology>
    </subcellularLocation>
</comment>
<dbReference type="GO" id="GO:0005886">
    <property type="term" value="C:plasma membrane"/>
    <property type="evidence" value="ECO:0007669"/>
    <property type="project" value="TreeGrafter"/>
</dbReference>
<keyword evidence="4" id="KW-1133">Transmembrane helix</keyword>
<evidence type="ECO:0000256" key="2">
    <source>
        <dbReference type="ARBA" id="ARBA00022692"/>
    </source>
</evidence>
<evidence type="ECO:0000256" key="3">
    <source>
        <dbReference type="ARBA" id="ARBA00022737"/>
    </source>
</evidence>
<proteinExistence type="predicted"/>
<protein>
    <recommendedName>
        <fullName evidence="7">PGG domain-containing protein</fullName>
    </recommendedName>
</protein>
<name>A0A2N9ILD6_FAGSY</name>
<feature type="domain" description="PGG" evidence="7">
    <location>
        <begin position="101"/>
        <end position="205"/>
    </location>
</feature>
<keyword evidence="6" id="KW-0472">Membrane</keyword>
<accession>A0A2N9ILD6</accession>
<evidence type="ECO:0000256" key="5">
    <source>
        <dbReference type="ARBA" id="ARBA00023043"/>
    </source>
</evidence>
<keyword evidence="3" id="KW-0677">Repeat</keyword>
<dbReference type="Pfam" id="PF13962">
    <property type="entry name" value="PGG"/>
    <property type="match status" value="1"/>
</dbReference>
<evidence type="ECO:0000256" key="6">
    <source>
        <dbReference type="ARBA" id="ARBA00023136"/>
    </source>
</evidence>
<keyword evidence="5" id="KW-0040">ANK repeat</keyword>
<keyword evidence="2" id="KW-0812">Transmembrane</keyword>
<evidence type="ECO:0000256" key="1">
    <source>
        <dbReference type="ARBA" id="ARBA00004141"/>
    </source>
</evidence>
<evidence type="ECO:0000256" key="4">
    <source>
        <dbReference type="ARBA" id="ARBA00022989"/>
    </source>
</evidence>
<dbReference type="InterPro" id="IPR026961">
    <property type="entry name" value="PGG_dom"/>
</dbReference>
<organism evidence="8">
    <name type="scientific">Fagus sylvatica</name>
    <name type="common">Beechnut</name>
    <dbReference type="NCBI Taxonomy" id="28930"/>
    <lineage>
        <taxon>Eukaryota</taxon>
        <taxon>Viridiplantae</taxon>
        <taxon>Streptophyta</taxon>
        <taxon>Embryophyta</taxon>
        <taxon>Tracheophyta</taxon>
        <taxon>Spermatophyta</taxon>
        <taxon>Magnoliopsida</taxon>
        <taxon>eudicotyledons</taxon>
        <taxon>Gunneridae</taxon>
        <taxon>Pentapetalae</taxon>
        <taxon>rosids</taxon>
        <taxon>fabids</taxon>
        <taxon>Fagales</taxon>
        <taxon>Fagaceae</taxon>
        <taxon>Fagus</taxon>
    </lineage>
</organism>
<dbReference type="PANTHER" id="PTHR24186">
    <property type="entry name" value="PROTEIN PHOSPHATASE 1 REGULATORY SUBUNIT"/>
    <property type="match status" value="1"/>
</dbReference>
<dbReference type="EMBL" id="OIVN01006018">
    <property type="protein sequence ID" value="SPD24863.1"/>
    <property type="molecule type" value="Genomic_DNA"/>
</dbReference>
<sequence length="229" mass="25690">MKKEGAQQEDERCFHENIDKGGLFLKRVLKSAAQVYHTRWGAQHSSRSRGVHHQPSGKLKGLLVAEVAAEVDKPILPEAEGSLRSEIDYFQYKRERGDFPNDVRNALLVVATLIAAVTFQAGINPPDGVWHEITKIHVAEKWTTVYNNKLRFTISHLSNTAAFSTSISIIGLLIRGFPGYLDADCLTFNDDHLWFFNWCCAATGSSHWCCFVRRAYTTAYIGIGKAYVA</sequence>
<dbReference type="AlphaFoldDB" id="A0A2N9ILD6"/>
<reference evidence="8" key="1">
    <citation type="submission" date="2018-02" db="EMBL/GenBank/DDBJ databases">
        <authorList>
            <person name="Cohen D.B."/>
            <person name="Kent A.D."/>
        </authorList>
    </citation>
    <scope>NUCLEOTIDE SEQUENCE</scope>
</reference>